<dbReference type="InterPro" id="IPR002898">
    <property type="entry name" value="MotA_ExbB_proton_chnl"/>
</dbReference>
<feature type="transmembrane region" description="Helical" evidence="8">
    <location>
        <begin position="98"/>
        <end position="120"/>
    </location>
</feature>
<comment type="subcellular location">
    <subcellularLocation>
        <location evidence="1">Cell membrane</location>
        <topology evidence="1">Multi-pass membrane protein</topology>
    </subcellularLocation>
    <subcellularLocation>
        <location evidence="6">Membrane</location>
        <topology evidence="6">Multi-pass membrane protein</topology>
    </subcellularLocation>
</comment>
<feature type="transmembrane region" description="Helical" evidence="8">
    <location>
        <begin position="256"/>
        <end position="278"/>
    </location>
</feature>
<dbReference type="PANTHER" id="PTHR30625:SF11">
    <property type="entry name" value="MOTA_TOLQ_EXBB PROTON CHANNEL DOMAIN-CONTAINING PROTEIN"/>
    <property type="match status" value="1"/>
</dbReference>
<reference evidence="10 11" key="1">
    <citation type="submission" date="2019-05" db="EMBL/GenBank/DDBJ databases">
        <title>Verrucobacter flavum gen. nov., sp. nov. a new member of the family Verrucomicrobiaceae.</title>
        <authorList>
            <person name="Szuroczki S."/>
            <person name="Abbaszade G."/>
            <person name="Szabo A."/>
            <person name="Felfoldi T."/>
            <person name="Schumann P."/>
            <person name="Boka K."/>
            <person name="Keki Z."/>
            <person name="Toumi M."/>
            <person name="Toth E."/>
        </authorList>
    </citation>
    <scope>NUCLEOTIDE SEQUENCE [LARGE SCALE GENOMIC DNA]</scope>
    <source>
        <strain evidence="10 11">MG-N-17</strain>
    </source>
</reference>
<evidence type="ECO:0000256" key="5">
    <source>
        <dbReference type="ARBA" id="ARBA00023136"/>
    </source>
</evidence>
<feature type="region of interest" description="Disordered" evidence="7">
    <location>
        <begin position="62"/>
        <end position="90"/>
    </location>
</feature>
<keyword evidence="6" id="KW-0653">Protein transport</keyword>
<evidence type="ECO:0000313" key="10">
    <source>
        <dbReference type="EMBL" id="TLD69714.1"/>
    </source>
</evidence>
<evidence type="ECO:0000256" key="8">
    <source>
        <dbReference type="SAM" id="Phobius"/>
    </source>
</evidence>
<evidence type="ECO:0000256" key="2">
    <source>
        <dbReference type="ARBA" id="ARBA00022475"/>
    </source>
</evidence>
<accession>A0A5R8KBM5</accession>
<evidence type="ECO:0000259" key="9">
    <source>
        <dbReference type="Pfam" id="PF01618"/>
    </source>
</evidence>
<dbReference type="GO" id="GO:0017038">
    <property type="term" value="P:protein import"/>
    <property type="evidence" value="ECO:0007669"/>
    <property type="project" value="TreeGrafter"/>
</dbReference>
<keyword evidence="3 8" id="KW-0812">Transmembrane</keyword>
<keyword evidence="4 8" id="KW-1133">Transmembrane helix</keyword>
<evidence type="ECO:0000313" key="11">
    <source>
        <dbReference type="Proteomes" id="UP000306196"/>
    </source>
</evidence>
<dbReference type="Gene3D" id="2.20.28.160">
    <property type="match status" value="1"/>
</dbReference>
<evidence type="ECO:0000256" key="4">
    <source>
        <dbReference type="ARBA" id="ARBA00022989"/>
    </source>
</evidence>
<organism evidence="10 11">
    <name type="scientific">Phragmitibacter flavus</name>
    <dbReference type="NCBI Taxonomy" id="2576071"/>
    <lineage>
        <taxon>Bacteria</taxon>
        <taxon>Pseudomonadati</taxon>
        <taxon>Verrucomicrobiota</taxon>
        <taxon>Verrucomicrobiia</taxon>
        <taxon>Verrucomicrobiales</taxon>
        <taxon>Verrucomicrobiaceae</taxon>
        <taxon>Phragmitibacter</taxon>
    </lineage>
</organism>
<keyword evidence="6" id="KW-0813">Transport</keyword>
<dbReference type="Pfam" id="PF01618">
    <property type="entry name" value="MotA_ExbB"/>
    <property type="match status" value="1"/>
</dbReference>
<evidence type="ECO:0000256" key="3">
    <source>
        <dbReference type="ARBA" id="ARBA00022692"/>
    </source>
</evidence>
<evidence type="ECO:0000256" key="6">
    <source>
        <dbReference type="RuleBase" id="RU004057"/>
    </source>
</evidence>
<evidence type="ECO:0000256" key="7">
    <source>
        <dbReference type="SAM" id="MobiDB-lite"/>
    </source>
</evidence>
<dbReference type="OrthoDB" id="5290956at2"/>
<sequence>MKFKCPSCSMSLKAEPEWVGKVVRCPGCNTKLQIPGDPAAEMPAPDAAGPALGAASAPAAASTTHGDYSSTSGGDLSFQQSKPQREGWKEADPANPSIWLSLGIGAVLFVAWYGILYPFNPSPETPSSEYNFMQYLAAMFIQRTWVNFAETFFFTWAMGIVYLKLQKLRHQREALLLDVLPMELGREINSKNIGSFIDHVYNLPHRLRDSLMVNRIRKGLELFEIKQSTSAVGGMMSSQSDIDANRVGGSYALLKVFLWAIPILGFIGTVLGLSQAIGSMDLSDAKDVDKIIGSISQVTSGLGTAFDTTLLGLVLAMILQFPMSSLSKKEDDNLNDIDAFCNDILLPRLEETMGGNQEPAGLADALVQAVAGAQKEFLVDLNELSKRMNEYANNLDKRSDTFQAVVTKEFINNTTLMRSEMQESLKDTLRQTSQYIGGLETGIRGLNTVLKELGEKQVIVQQTVKKKGWFGRD</sequence>
<keyword evidence="11" id="KW-1185">Reference proteome</keyword>
<feature type="domain" description="MotA/TolQ/ExbB proton channel" evidence="9">
    <location>
        <begin position="216"/>
        <end position="329"/>
    </location>
</feature>
<dbReference type="Proteomes" id="UP000306196">
    <property type="component" value="Unassembled WGS sequence"/>
</dbReference>
<dbReference type="AlphaFoldDB" id="A0A5R8KBM5"/>
<proteinExistence type="inferred from homology"/>
<name>A0A5R8KBM5_9BACT</name>
<gene>
    <name evidence="10" type="ORF">FEM03_15410</name>
</gene>
<comment type="caution">
    <text evidence="10">The sequence shown here is derived from an EMBL/GenBank/DDBJ whole genome shotgun (WGS) entry which is preliminary data.</text>
</comment>
<feature type="compositionally biased region" description="Polar residues" evidence="7">
    <location>
        <begin position="63"/>
        <end position="82"/>
    </location>
</feature>
<protein>
    <recommendedName>
        <fullName evidence="9">MotA/TolQ/ExbB proton channel domain-containing protein</fullName>
    </recommendedName>
</protein>
<keyword evidence="2" id="KW-1003">Cell membrane</keyword>
<feature type="transmembrane region" description="Helical" evidence="8">
    <location>
        <begin position="140"/>
        <end position="163"/>
    </location>
</feature>
<feature type="transmembrane region" description="Helical" evidence="8">
    <location>
        <begin position="298"/>
        <end position="319"/>
    </location>
</feature>
<keyword evidence="5 8" id="KW-0472">Membrane</keyword>
<dbReference type="InterPro" id="IPR050790">
    <property type="entry name" value="ExbB/TolQ_transport"/>
</dbReference>
<dbReference type="GO" id="GO:0005886">
    <property type="term" value="C:plasma membrane"/>
    <property type="evidence" value="ECO:0007669"/>
    <property type="project" value="UniProtKB-SubCell"/>
</dbReference>
<dbReference type="PANTHER" id="PTHR30625">
    <property type="entry name" value="PROTEIN TOLQ"/>
    <property type="match status" value="1"/>
</dbReference>
<comment type="similarity">
    <text evidence="6">Belongs to the exbB/tolQ family.</text>
</comment>
<dbReference type="EMBL" id="VAUV01000011">
    <property type="protein sequence ID" value="TLD69714.1"/>
    <property type="molecule type" value="Genomic_DNA"/>
</dbReference>
<evidence type="ECO:0000256" key="1">
    <source>
        <dbReference type="ARBA" id="ARBA00004651"/>
    </source>
</evidence>